<evidence type="ECO:0000256" key="1">
    <source>
        <dbReference type="SAM" id="MobiDB-lite"/>
    </source>
</evidence>
<name>A0A0F7L5Z1_9VIRU</name>
<accession>A0A0F7L5Z1</accession>
<reference evidence="2" key="2">
    <citation type="submission" date="2015-03" db="EMBL/GenBank/DDBJ databases">
        <authorList>
            <person name="Chow C.-E.T."/>
            <person name="Winget D.M."/>
            <person name="White R.A.III."/>
            <person name="Hallam S.J."/>
            <person name="Suttle C.A."/>
        </authorList>
    </citation>
    <scope>NUCLEOTIDE SEQUENCE</scope>
    <source>
        <strain evidence="2">Anoxic2_3</strain>
    </source>
</reference>
<dbReference type="EMBL" id="KR029587">
    <property type="protein sequence ID" value="AKH46948.1"/>
    <property type="molecule type" value="Genomic_DNA"/>
</dbReference>
<protein>
    <submittedName>
        <fullName evidence="2">Uncharacterized protein</fullName>
    </submittedName>
</protein>
<feature type="region of interest" description="Disordered" evidence="1">
    <location>
        <begin position="1"/>
        <end position="32"/>
    </location>
</feature>
<sequence length="106" mass="11951">MAAGTSVVGNKRDEVAALPGNASDARTVGRNHHQQYQRWGFREWPVPLHRYEVVGNVGAFTVAHDGDSTQGEAWRSGVLLNRKEGRHDTAPRLRITQGMDHWFRFT</sequence>
<evidence type="ECO:0000313" key="2">
    <source>
        <dbReference type="EMBL" id="AKH46948.1"/>
    </source>
</evidence>
<reference evidence="2" key="1">
    <citation type="journal article" date="2015" name="Front. Microbiol.">
        <title>Combining genomic sequencing methods to explore viral diversity and reveal potential virus-host interactions.</title>
        <authorList>
            <person name="Chow C.E."/>
            <person name="Winget D.M."/>
            <person name="White R.A.III."/>
            <person name="Hallam S.J."/>
            <person name="Suttle C.A."/>
        </authorList>
    </citation>
    <scope>NUCLEOTIDE SEQUENCE</scope>
    <source>
        <strain evidence="2">Anoxic2_3</strain>
    </source>
</reference>
<proteinExistence type="predicted"/>
<organism evidence="2">
    <name type="scientific">uncultured marine virus</name>
    <dbReference type="NCBI Taxonomy" id="186617"/>
    <lineage>
        <taxon>Viruses</taxon>
        <taxon>environmental samples</taxon>
    </lineage>
</organism>